<dbReference type="SUPFAM" id="SSF51695">
    <property type="entry name" value="PLC-like phosphodiesterases"/>
    <property type="match status" value="1"/>
</dbReference>
<dbReference type="RefSeq" id="WP_198578051.1">
    <property type="nucleotide sequence ID" value="NZ_JADWOX010000019.1"/>
</dbReference>
<dbReference type="Gene3D" id="3.20.20.190">
    <property type="entry name" value="Phosphatidylinositol (PI) phosphodiesterase"/>
    <property type="match status" value="1"/>
</dbReference>
<evidence type="ECO:0000313" key="1">
    <source>
        <dbReference type="EMBL" id="MBI1686157.1"/>
    </source>
</evidence>
<dbReference type="InterPro" id="IPR051057">
    <property type="entry name" value="PI-PLC_domain"/>
</dbReference>
<dbReference type="PANTHER" id="PTHR13593">
    <property type="match status" value="1"/>
</dbReference>
<dbReference type="Proteomes" id="UP000639859">
    <property type="component" value="Unassembled WGS sequence"/>
</dbReference>
<name>A0ABS0T2Q5_9CAUL</name>
<gene>
    <name evidence="1" type="ORF">I4Q42_21020</name>
</gene>
<evidence type="ECO:0008006" key="3">
    <source>
        <dbReference type="Google" id="ProtNLM"/>
    </source>
</evidence>
<accession>A0ABS0T2Q5</accession>
<dbReference type="EMBL" id="JADWOX010000019">
    <property type="protein sequence ID" value="MBI1686157.1"/>
    <property type="molecule type" value="Genomic_DNA"/>
</dbReference>
<comment type="caution">
    <text evidence="1">The sequence shown here is derived from an EMBL/GenBank/DDBJ whole genome shotgun (WGS) entry which is preliminary data.</text>
</comment>
<keyword evidence="2" id="KW-1185">Reference proteome</keyword>
<evidence type="ECO:0000313" key="2">
    <source>
        <dbReference type="Proteomes" id="UP000639859"/>
    </source>
</evidence>
<reference evidence="1 2" key="1">
    <citation type="submission" date="2020-11" db="EMBL/GenBank/DDBJ databases">
        <title>genome sequence of strain KACC 18849.</title>
        <authorList>
            <person name="Gao J."/>
            <person name="Zhang X."/>
        </authorList>
    </citation>
    <scope>NUCLEOTIDE SEQUENCE [LARGE SCALE GENOMIC DNA]</scope>
    <source>
        <strain evidence="1 2">KACC 18849</strain>
    </source>
</reference>
<proteinExistence type="predicted"/>
<sequence>MNYRTVKCYTRATGAFAGYLGSYENTLYLFQSTSEASAVKWTYRDHDLYLAKEENDRWLGEGRNNYAGWGLGSTWYAPVLYNDDKSISLKSAPDRHLRGPDSDGYLYWSADDSATDILTFELIEPAAWMKHIPGETLLSAINIPGTHDSAAINETWTTFYSCHDRTISDQLEGGVRLLDVRLQIVPTVSPTGGDTYSFNTCHGDHGLGFDFHVYEPLAELLATCSDFLSRNPSEVVAMSLKIDDQNGVADTDLPSVLDTLLGLLGSYGIAPLSGQMRSLANVRGKVYLIDRIIPDLIDPQRQPQLAQPIVTQIENDDFGIPLAMPDNTPGAGLPPKPPKRPFPLYVQDQYKDLPIGNAEVEKFGLFVQAQAFKPADGLLIDFASATQLALLGVYIQDKVVAYIDSNRPSSLGWCLFDYEERSFQTTLGMASPVEMIIASNFGYPS</sequence>
<organism evidence="1 2">
    <name type="scientific">Caulobacter hibisci</name>
    <dbReference type="NCBI Taxonomy" id="2035993"/>
    <lineage>
        <taxon>Bacteria</taxon>
        <taxon>Pseudomonadati</taxon>
        <taxon>Pseudomonadota</taxon>
        <taxon>Alphaproteobacteria</taxon>
        <taxon>Caulobacterales</taxon>
        <taxon>Caulobacteraceae</taxon>
        <taxon>Caulobacter</taxon>
    </lineage>
</organism>
<dbReference type="PANTHER" id="PTHR13593:SF113">
    <property type="entry name" value="SI:DKEY-266F7.9"/>
    <property type="match status" value="1"/>
</dbReference>
<dbReference type="InterPro" id="IPR017946">
    <property type="entry name" value="PLC-like_Pdiesterase_TIM-brl"/>
</dbReference>
<protein>
    <recommendedName>
        <fullName evidence="3">Phosphatidylinositol diacylglycerol-lyase</fullName>
    </recommendedName>
</protein>